<evidence type="ECO:0000313" key="2">
    <source>
        <dbReference type="Proteomes" id="UP001267290"/>
    </source>
</evidence>
<sequence length="234" mass="25143">MSMLNSTRNQVIVAVILALALVMVYMNFVSPLQSEKESKAKLLVQKKQELDSLNKRAAGGSAVGAAEQISLSKARSRVPEVPDVEGLIREVRMLEVITKMSLASYNFEIGKAADPVAAPASSAQPANGSATPAATAAVMPSLAIPVKLNTTVKGDYQQIRRFLSELQTANRLMQVDKLTFAVKGAAPVKLNASKREITVNISLVSYYAPGLQKFFKAPLPVPYNKPAGKTNPLY</sequence>
<gene>
    <name evidence="1" type="ORF">J2736_000725</name>
</gene>
<dbReference type="Proteomes" id="UP001267290">
    <property type="component" value="Unassembled WGS sequence"/>
</dbReference>
<reference evidence="1 2" key="1">
    <citation type="submission" date="2023-07" db="EMBL/GenBank/DDBJ databases">
        <title>Sorghum-associated microbial communities from plants grown in Nebraska, USA.</title>
        <authorList>
            <person name="Schachtman D."/>
        </authorList>
    </citation>
    <scope>NUCLEOTIDE SEQUENCE [LARGE SCALE GENOMIC DNA]</scope>
    <source>
        <strain evidence="1 2">CC258</strain>
    </source>
</reference>
<protein>
    <submittedName>
        <fullName evidence="1">Uncharacterized protein</fullName>
    </submittedName>
</protein>
<dbReference type="EMBL" id="JAVDSB010000001">
    <property type="protein sequence ID" value="MDR6549542.1"/>
    <property type="molecule type" value="Genomic_DNA"/>
</dbReference>
<dbReference type="RefSeq" id="WP_310223609.1">
    <property type="nucleotide sequence ID" value="NZ_JAVDSB010000001.1"/>
</dbReference>
<dbReference type="InterPro" id="IPR014717">
    <property type="entry name" value="Transl_elong_EF1B/ribsomal_bS6"/>
</dbReference>
<keyword evidence="2" id="KW-1185">Reference proteome</keyword>
<name>A0ABU1NRA0_9BACL</name>
<comment type="caution">
    <text evidence="1">The sequence shown here is derived from an EMBL/GenBank/DDBJ whole genome shotgun (WGS) entry which is preliminary data.</text>
</comment>
<proteinExistence type="predicted"/>
<evidence type="ECO:0000313" key="1">
    <source>
        <dbReference type="EMBL" id="MDR6549542.1"/>
    </source>
</evidence>
<accession>A0ABU1NRA0</accession>
<organism evidence="1 2">
    <name type="scientific">Paenibacillus qinlingensis</name>
    <dbReference type="NCBI Taxonomy" id="1837343"/>
    <lineage>
        <taxon>Bacteria</taxon>
        <taxon>Bacillati</taxon>
        <taxon>Bacillota</taxon>
        <taxon>Bacilli</taxon>
        <taxon>Bacillales</taxon>
        <taxon>Paenibacillaceae</taxon>
        <taxon>Paenibacillus</taxon>
    </lineage>
</organism>
<dbReference type="Gene3D" id="3.30.70.60">
    <property type="match status" value="1"/>
</dbReference>